<keyword evidence="3" id="KW-0472">Membrane</keyword>
<feature type="transmembrane region" description="Helical" evidence="3">
    <location>
        <begin position="26"/>
        <end position="48"/>
    </location>
</feature>
<feature type="transmembrane region" description="Helical" evidence="3">
    <location>
        <begin position="123"/>
        <end position="142"/>
    </location>
</feature>
<evidence type="ECO:0000256" key="1">
    <source>
        <dbReference type="ARBA" id="ARBA00006464"/>
    </source>
</evidence>
<dbReference type="Proteomes" id="UP000016568">
    <property type="component" value="Unassembled WGS sequence"/>
</dbReference>
<dbReference type="eggNOG" id="COG2148">
    <property type="taxonomic scope" value="Bacteria"/>
</dbReference>
<feature type="domain" description="Bacterial sugar transferase" evidence="4">
    <location>
        <begin position="248"/>
        <end position="428"/>
    </location>
</feature>
<reference evidence="5 6" key="1">
    <citation type="submission" date="2013-09" db="EMBL/GenBank/DDBJ databases">
        <title>Whole genome shotgun sequence of Novosphingobium tardaugens NBRC 16725.</title>
        <authorList>
            <person name="Isaki S."/>
            <person name="Hosoyama A."/>
            <person name="Tsuchikane K."/>
            <person name="Katsumata H."/>
            <person name="Ando Y."/>
            <person name="Yamazaki S."/>
            <person name="Fujita N."/>
        </authorList>
    </citation>
    <scope>NUCLEOTIDE SEQUENCE [LARGE SCALE GENOMIC DNA]</scope>
    <source>
        <strain evidence="5 6">NBRC 16725</strain>
    </source>
</reference>
<dbReference type="RefSeq" id="WP_021691671.1">
    <property type="nucleotide sequence ID" value="NZ_BASZ01000012.1"/>
</dbReference>
<dbReference type="OrthoDB" id="9808602at2"/>
<keyword evidence="3" id="KW-0812">Transmembrane</keyword>
<dbReference type="KEGG" id="ntd:EGO55_10615"/>
<sequence length="434" mass="49681">MTAEHMHLEFGELSLRQRALRLVRRWLTSNRFAIGGALFFGVIVPELFHPLVTETYDWARPMHASDPMLIAAIVALLFGHIALRRTSLLPFVDAKVIVLPVFVITFSAVFVLVDVLFDTRSYYHLPTSFCAGVAWYTGLAVAHGRLDRPIIVVVGAVDIDTELRASRIRWVPWASTRLPHKAQAIVYDSHKDYSPEWERFFARAVLRNIPVYDLDHLREMLIGRVTLRSKPELVFGRLLPSEPYLRIKRVVDFGLALVVLLPVLLIMAGAALLIRCESAGGVLFRQTRVGYQGRLFTCYKLRTMRSGVAGPLYTQDSDPRITRIGRFLRKSRIDELPQIFNVLRGDMSWIGPRPEAVQLSREYEKSIPYYRYRHSVRPGISGWAAVHQGNVALTDAVTRKLEYDFYYIKYFSIWLDYVIVLMTIRTIVTGKGSR</sequence>
<proteinExistence type="inferred from homology"/>
<dbReference type="InterPro" id="IPR003362">
    <property type="entry name" value="Bact_transf"/>
</dbReference>
<feature type="transmembrane region" description="Helical" evidence="3">
    <location>
        <begin position="253"/>
        <end position="274"/>
    </location>
</feature>
<dbReference type="GO" id="GO:0000271">
    <property type="term" value="P:polysaccharide biosynthetic process"/>
    <property type="evidence" value="ECO:0007669"/>
    <property type="project" value="UniProtKB-KW"/>
</dbReference>
<gene>
    <name evidence="5" type="ORF">NT2_12_01130</name>
</gene>
<comment type="similarity">
    <text evidence="1">Belongs to the bacterial sugar transferase family.</text>
</comment>
<name>U3A7Y6_9SPHN</name>
<evidence type="ECO:0000259" key="4">
    <source>
        <dbReference type="Pfam" id="PF02397"/>
    </source>
</evidence>
<dbReference type="AlphaFoldDB" id="U3A7Y6"/>
<dbReference type="PANTHER" id="PTHR30576">
    <property type="entry name" value="COLANIC BIOSYNTHESIS UDP-GLUCOSE LIPID CARRIER TRANSFERASE"/>
    <property type="match status" value="1"/>
</dbReference>
<accession>U3A7Y6</accession>
<evidence type="ECO:0000313" key="5">
    <source>
        <dbReference type="EMBL" id="GAD50853.1"/>
    </source>
</evidence>
<dbReference type="EMBL" id="BASZ01000012">
    <property type="protein sequence ID" value="GAD50853.1"/>
    <property type="molecule type" value="Genomic_DNA"/>
</dbReference>
<evidence type="ECO:0000256" key="2">
    <source>
        <dbReference type="ARBA" id="ARBA00023169"/>
    </source>
</evidence>
<keyword evidence="3" id="KW-1133">Transmembrane helix</keyword>
<feature type="transmembrane region" description="Helical" evidence="3">
    <location>
        <begin position="68"/>
        <end position="84"/>
    </location>
</feature>
<keyword evidence="2" id="KW-0270">Exopolysaccharide synthesis</keyword>
<dbReference type="Pfam" id="PF02397">
    <property type="entry name" value="Bac_transf"/>
    <property type="match status" value="1"/>
</dbReference>
<evidence type="ECO:0000313" key="6">
    <source>
        <dbReference type="Proteomes" id="UP000016568"/>
    </source>
</evidence>
<comment type="caution">
    <text evidence="5">The sequence shown here is derived from an EMBL/GenBank/DDBJ whole genome shotgun (WGS) entry which is preliminary data.</text>
</comment>
<evidence type="ECO:0000256" key="3">
    <source>
        <dbReference type="SAM" id="Phobius"/>
    </source>
</evidence>
<protein>
    <recommendedName>
        <fullName evidence="4">Bacterial sugar transferase domain-containing protein</fullName>
    </recommendedName>
</protein>
<dbReference type="GO" id="GO:0016780">
    <property type="term" value="F:phosphotransferase activity, for other substituted phosphate groups"/>
    <property type="evidence" value="ECO:0007669"/>
    <property type="project" value="TreeGrafter"/>
</dbReference>
<organism evidence="5 6">
    <name type="scientific">Caenibius tardaugens NBRC 16725</name>
    <dbReference type="NCBI Taxonomy" id="1219035"/>
    <lineage>
        <taxon>Bacteria</taxon>
        <taxon>Pseudomonadati</taxon>
        <taxon>Pseudomonadota</taxon>
        <taxon>Alphaproteobacteria</taxon>
        <taxon>Sphingomonadales</taxon>
        <taxon>Erythrobacteraceae</taxon>
        <taxon>Caenibius</taxon>
    </lineage>
</organism>
<feature type="transmembrane region" description="Helical" evidence="3">
    <location>
        <begin position="96"/>
        <end position="117"/>
    </location>
</feature>
<dbReference type="PANTHER" id="PTHR30576:SF0">
    <property type="entry name" value="UNDECAPRENYL-PHOSPHATE N-ACETYLGALACTOSAMINYL 1-PHOSPHATE TRANSFERASE-RELATED"/>
    <property type="match status" value="1"/>
</dbReference>
<keyword evidence="6" id="KW-1185">Reference proteome</keyword>